<dbReference type="AlphaFoldDB" id="A0A8E0WN44"/>
<evidence type="ECO:0000313" key="3">
    <source>
        <dbReference type="EMBL" id="KDO02577.1"/>
    </source>
</evidence>
<dbReference type="GO" id="GO:0004803">
    <property type="term" value="F:transposase activity"/>
    <property type="evidence" value="ECO:0007669"/>
    <property type="project" value="InterPro"/>
</dbReference>
<accession>A0A8E0WN44</accession>
<dbReference type="EMBL" id="JFKF01000019">
    <property type="protein sequence ID" value="KDO03609.1"/>
    <property type="molecule type" value="Genomic_DNA"/>
</dbReference>
<dbReference type="Proteomes" id="UP000027161">
    <property type="component" value="Unassembled WGS sequence"/>
</dbReference>
<evidence type="ECO:0000313" key="4">
    <source>
        <dbReference type="EMBL" id="KDO03298.1"/>
    </source>
</evidence>
<comment type="caution">
    <text evidence="5">The sequence shown here is derived from an EMBL/GenBank/DDBJ whole genome shotgun (WGS) entry which is preliminary data.</text>
</comment>
<dbReference type="InterPro" id="IPR047658">
    <property type="entry name" value="IS4-like_transpos"/>
</dbReference>
<dbReference type="InterPro" id="IPR002559">
    <property type="entry name" value="Transposase_11"/>
</dbReference>
<dbReference type="EMBL" id="JFKF01000183">
    <property type="protein sequence ID" value="KDO02302.1"/>
    <property type="molecule type" value="Genomic_DNA"/>
</dbReference>
<dbReference type="GO" id="GO:0003677">
    <property type="term" value="F:DNA binding"/>
    <property type="evidence" value="ECO:0007669"/>
    <property type="project" value="InterPro"/>
</dbReference>
<dbReference type="GO" id="GO:0006313">
    <property type="term" value="P:DNA transposition"/>
    <property type="evidence" value="ECO:0007669"/>
    <property type="project" value="InterPro"/>
</dbReference>
<reference evidence="5 6" key="1">
    <citation type="submission" date="2014-02" db="EMBL/GenBank/DDBJ databases">
        <title>Draft genome sequence of Rickettsia buchneri sp. nov. ISO7T.</title>
        <authorList>
            <person name="Felsheim R.F."/>
            <person name="Kurtti T.J."/>
            <person name="Munderloh U.G."/>
        </authorList>
    </citation>
    <scope>NUCLEOTIDE SEQUENCE [LARGE SCALE GENOMIC DNA]</scope>
    <source>
        <strain evidence="5 6">ISO7</strain>
    </source>
</reference>
<protein>
    <submittedName>
        <fullName evidence="5">Transposase DDE domain protein</fullName>
    </submittedName>
</protein>
<evidence type="ECO:0000259" key="1">
    <source>
        <dbReference type="Pfam" id="PF01609"/>
    </source>
</evidence>
<sequence>MSLIENCSVSGKNMALGILGKAKHSSRTQRIYRFFRDQIFNYDQVAKFILNIFANDKYIIVLDRTCWKFGKSDINILFLAIVFGKISVPIYWYPLEHSGACSSWLMEAMLERFINNFGVHKIKYLLADREFMGKEWLNFLTTKQIKFAIPVRKDMLIRITNALQTKPVGKSFDYVKALEYIEVKGMLWDHAVTLSAYRNDKNELMVVAASGDIDVSIFALYKFRWSIERLFKHLKSGGFDIEKSHITNPDRFVKLVTVCAIASALIIKNGLIQHEIQPIKIRTAKTNPKRLVSFFTYGLDHLRNCLKQASSIAKSVLKRILEYDSITVFDRYFSTLLQKL</sequence>
<gene>
    <name evidence="5" type="ORF">REISMN_00830</name>
    <name evidence="4" type="ORF">REISMN_02400</name>
    <name evidence="3" type="ORF">REISMN_06325</name>
    <name evidence="2" type="ORF">REISMN_07800</name>
</gene>
<keyword evidence="6" id="KW-1185">Reference proteome</keyword>
<proteinExistence type="predicted"/>
<name>A0A8E0WN44_9RICK</name>
<dbReference type="Pfam" id="PF01609">
    <property type="entry name" value="DDE_Tnp_1"/>
    <property type="match status" value="1"/>
</dbReference>
<dbReference type="SUPFAM" id="SSF53098">
    <property type="entry name" value="Ribonuclease H-like"/>
    <property type="match status" value="1"/>
</dbReference>
<feature type="domain" description="Transposase IS4-like" evidence="1">
    <location>
        <begin position="57"/>
        <end position="263"/>
    </location>
</feature>
<evidence type="ECO:0000313" key="5">
    <source>
        <dbReference type="EMBL" id="KDO03609.1"/>
    </source>
</evidence>
<organism evidence="5 6">
    <name type="scientific">Rickettsia tamurae subsp. buchneri</name>
    <dbReference type="NCBI Taxonomy" id="1462938"/>
    <lineage>
        <taxon>Bacteria</taxon>
        <taxon>Pseudomonadati</taxon>
        <taxon>Pseudomonadota</taxon>
        <taxon>Alphaproteobacteria</taxon>
        <taxon>Rickettsiales</taxon>
        <taxon>Rickettsiaceae</taxon>
        <taxon>Rickettsieae</taxon>
        <taxon>Rickettsia</taxon>
        <taxon>spotted fever group</taxon>
    </lineage>
</organism>
<dbReference type="InterPro" id="IPR012337">
    <property type="entry name" value="RNaseH-like_sf"/>
</dbReference>
<dbReference type="EMBL" id="JFKF01000042">
    <property type="protein sequence ID" value="KDO03298.1"/>
    <property type="molecule type" value="Genomic_DNA"/>
</dbReference>
<evidence type="ECO:0000313" key="2">
    <source>
        <dbReference type="EMBL" id="KDO02302.1"/>
    </source>
</evidence>
<dbReference type="NCBIfam" id="NF033591">
    <property type="entry name" value="transpos_IS4_2"/>
    <property type="match status" value="1"/>
</dbReference>
<dbReference type="EMBL" id="JFKF01000130">
    <property type="protein sequence ID" value="KDO02577.1"/>
    <property type="molecule type" value="Genomic_DNA"/>
</dbReference>
<evidence type="ECO:0000313" key="6">
    <source>
        <dbReference type="Proteomes" id="UP000027161"/>
    </source>
</evidence>